<feature type="region of interest" description="Disordered" evidence="1">
    <location>
        <begin position="26"/>
        <end position="105"/>
    </location>
</feature>
<dbReference type="EMBL" id="CAJVCH010532150">
    <property type="protein sequence ID" value="CAG7824257.1"/>
    <property type="molecule type" value="Genomic_DNA"/>
</dbReference>
<proteinExistence type="predicted"/>
<sequence>MLPLVMSPTTISLPVSMTGPPMLSPQGLYGWGPPPPYEDLCPEDEDLHLPANSGSANLPSSATFVAVPPQPLSNNNNSKPSDSTADFPIISAHPFSPTITSMGPH</sequence>
<evidence type="ECO:0000313" key="2">
    <source>
        <dbReference type="EMBL" id="CAG7824257.1"/>
    </source>
</evidence>
<organism evidence="2 3">
    <name type="scientific">Allacma fusca</name>
    <dbReference type="NCBI Taxonomy" id="39272"/>
    <lineage>
        <taxon>Eukaryota</taxon>
        <taxon>Metazoa</taxon>
        <taxon>Ecdysozoa</taxon>
        <taxon>Arthropoda</taxon>
        <taxon>Hexapoda</taxon>
        <taxon>Collembola</taxon>
        <taxon>Symphypleona</taxon>
        <taxon>Sminthuridae</taxon>
        <taxon>Allacma</taxon>
    </lineage>
</organism>
<protein>
    <submittedName>
        <fullName evidence="2">Uncharacterized protein</fullName>
    </submittedName>
</protein>
<name>A0A8J2L2F1_9HEXA</name>
<dbReference type="Proteomes" id="UP000708208">
    <property type="component" value="Unassembled WGS sequence"/>
</dbReference>
<keyword evidence="3" id="KW-1185">Reference proteome</keyword>
<comment type="caution">
    <text evidence="2">The sequence shown here is derived from an EMBL/GenBank/DDBJ whole genome shotgun (WGS) entry which is preliminary data.</text>
</comment>
<feature type="compositionally biased region" description="Polar residues" evidence="1">
    <location>
        <begin position="52"/>
        <end position="63"/>
    </location>
</feature>
<reference evidence="2" key="1">
    <citation type="submission" date="2021-06" db="EMBL/GenBank/DDBJ databases">
        <authorList>
            <person name="Hodson N. C."/>
            <person name="Mongue J. A."/>
            <person name="Jaron S. K."/>
        </authorList>
    </citation>
    <scope>NUCLEOTIDE SEQUENCE</scope>
</reference>
<accession>A0A8J2L2F1</accession>
<feature type="compositionally biased region" description="Polar residues" evidence="1">
    <location>
        <begin position="72"/>
        <end position="84"/>
    </location>
</feature>
<feature type="non-terminal residue" evidence="2">
    <location>
        <position position="105"/>
    </location>
</feature>
<dbReference type="AlphaFoldDB" id="A0A8J2L2F1"/>
<evidence type="ECO:0000256" key="1">
    <source>
        <dbReference type="SAM" id="MobiDB-lite"/>
    </source>
</evidence>
<gene>
    <name evidence="2" type="ORF">AFUS01_LOCUS34422</name>
</gene>
<evidence type="ECO:0000313" key="3">
    <source>
        <dbReference type="Proteomes" id="UP000708208"/>
    </source>
</evidence>